<dbReference type="EMBL" id="LSYV01000005">
    <property type="protein sequence ID" value="KXZ54925.1"/>
    <property type="molecule type" value="Genomic_DNA"/>
</dbReference>
<dbReference type="InterPro" id="IPR023214">
    <property type="entry name" value="HAD_sf"/>
</dbReference>
<dbReference type="Gene3D" id="3.40.50.1000">
    <property type="entry name" value="HAD superfamily/HAD-like"/>
    <property type="match status" value="1"/>
</dbReference>
<gene>
    <name evidence="1" type="ORF">GPECTOR_4g998</name>
</gene>
<reference evidence="2" key="1">
    <citation type="journal article" date="2016" name="Nat. Commun.">
        <title>The Gonium pectorale genome demonstrates co-option of cell cycle regulation during the evolution of multicellularity.</title>
        <authorList>
            <person name="Hanschen E.R."/>
            <person name="Marriage T.N."/>
            <person name="Ferris P.J."/>
            <person name="Hamaji T."/>
            <person name="Toyoda A."/>
            <person name="Fujiyama A."/>
            <person name="Neme R."/>
            <person name="Noguchi H."/>
            <person name="Minakuchi Y."/>
            <person name="Suzuki M."/>
            <person name="Kawai-Toyooka H."/>
            <person name="Smith D.R."/>
            <person name="Sparks H."/>
            <person name="Anderson J."/>
            <person name="Bakaric R."/>
            <person name="Luria V."/>
            <person name="Karger A."/>
            <person name="Kirschner M.W."/>
            <person name="Durand P.M."/>
            <person name="Michod R.E."/>
            <person name="Nozaki H."/>
            <person name="Olson B.J."/>
        </authorList>
    </citation>
    <scope>NUCLEOTIDE SEQUENCE [LARGE SCALE GENOMIC DNA]</scope>
    <source>
        <strain evidence="2">NIES-2863</strain>
    </source>
</reference>
<dbReference type="AlphaFoldDB" id="A0A150GYP5"/>
<evidence type="ECO:0000313" key="2">
    <source>
        <dbReference type="Proteomes" id="UP000075714"/>
    </source>
</evidence>
<dbReference type="STRING" id="33097.A0A150GYP5"/>
<name>A0A150GYP5_GONPE</name>
<protein>
    <submittedName>
        <fullName evidence="1">Uncharacterized protein</fullName>
    </submittedName>
</protein>
<organism evidence="1 2">
    <name type="scientific">Gonium pectorale</name>
    <name type="common">Green alga</name>
    <dbReference type="NCBI Taxonomy" id="33097"/>
    <lineage>
        <taxon>Eukaryota</taxon>
        <taxon>Viridiplantae</taxon>
        <taxon>Chlorophyta</taxon>
        <taxon>core chlorophytes</taxon>
        <taxon>Chlorophyceae</taxon>
        <taxon>CS clade</taxon>
        <taxon>Chlamydomonadales</taxon>
        <taxon>Volvocaceae</taxon>
        <taxon>Gonium</taxon>
    </lineage>
</organism>
<keyword evidence="2" id="KW-1185">Reference proteome</keyword>
<evidence type="ECO:0000313" key="1">
    <source>
        <dbReference type="EMBL" id="KXZ54925.1"/>
    </source>
</evidence>
<proteinExistence type="predicted"/>
<comment type="caution">
    <text evidence="1">The sequence shown here is derived from an EMBL/GenBank/DDBJ whole genome shotgun (WGS) entry which is preliminary data.</text>
</comment>
<accession>A0A150GYP5</accession>
<dbReference type="Proteomes" id="UP000075714">
    <property type="component" value="Unassembled WGS sequence"/>
</dbReference>
<sequence>MKLVLGQRLDPSIFSPEFFSSSAFQMHYDNKSISLLNIIRHFDTQPQCVVLFDDQPWNRDYARETGAIFIKTPLDTGITVPDFQRAQQALSSCCNCAKPQDRSYSDFSRQPPDRSFLSYLNMADKR</sequence>